<proteinExistence type="predicted"/>
<dbReference type="RefSeq" id="WP_071311486.1">
    <property type="nucleotide sequence ID" value="NZ_MLQQ01000001.1"/>
</dbReference>
<feature type="transmembrane region" description="Helical" evidence="1">
    <location>
        <begin position="257"/>
        <end position="277"/>
    </location>
</feature>
<dbReference type="EMBL" id="MLQQ01000001">
    <property type="protein sequence ID" value="OIJ15561.1"/>
    <property type="molecule type" value="Genomic_DNA"/>
</dbReference>
<feature type="transmembrane region" description="Helical" evidence="1">
    <location>
        <begin position="63"/>
        <end position="90"/>
    </location>
</feature>
<evidence type="ECO:0000313" key="3">
    <source>
        <dbReference type="EMBL" id="OIJ15561.1"/>
    </source>
</evidence>
<name>A0A1S2LSS0_9BACI</name>
<feature type="transmembrane region" description="Helical" evidence="1">
    <location>
        <begin position="289"/>
        <end position="311"/>
    </location>
</feature>
<protein>
    <recommendedName>
        <fullName evidence="2">DUF418 domain-containing protein</fullName>
    </recommendedName>
</protein>
<keyword evidence="4" id="KW-1185">Reference proteome</keyword>
<keyword evidence="1" id="KW-0812">Transmembrane</keyword>
<feature type="transmembrane region" description="Helical" evidence="1">
    <location>
        <begin position="332"/>
        <end position="354"/>
    </location>
</feature>
<evidence type="ECO:0000259" key="2">
    <source>
        <dbReference type="Pfam" id="PF04235"/>
    </source>
</evidence>
<dbReference type="Proteomes" id="UP000180098">
    <property type="component" value="Unassembled WGS sequence"/>
</dbReference>
<gene>
    <name evidence="3" type="ORF">BKP35_00775</name>
</gene>
<keyword evidence="1" id="KW-1133">Transmembrane helix</keyword>
<dbReference type="InterPro" id="IPR007349">
    <property type="entry name" value="DUF418"/>
</dbReference>
<dbReference type="AlphaFoldDB" id="A0A1S2LSS0"/>
<dbReference type="OrthoDB" id="9807744at2"/>
<sequence>MKQNDHFAPTSKNERIVTLDIIRAIALLGILSVNMKYFATPAIQAEMAGITYANTLLDQISQWFIFLFAEVKFISMFSMLFGIGFLLFMERGERRGVNVKKLFKRRLLVLLCFGLIHIFFIWHGDILTFYALLGFVLLLTKAKKPKFLLKASFITMAVPITFFLIIALLLSSVEQNPSPEQQATFENEVNRIVEVYSTGSYGEIFVQRINDIAFMIVGNFFLIGVILTMFFFGMYLWKTEIFTNTTENIARVKKIAITSLMIAIPGLILATIGKLLIDGGESPWYFVQYAGLFMSGPTLSIFYIMSLLLLFENKQRLARVARFLQPVGKMALTNYLMQSIMVTFIYYSYGFGLFGQIGPFYGLLITFGIFAVQIVYSYFWMKKFNYGPMEWLWRRLTYGKESVNKSLFEKAQ</sequence>
<evidence type="ECO:0000313" key="4">
    <source>
        <dbReference type="Proteomes" id="UP000180098"/>
    </source>
</evidence>
<accession>A0A1S2LSS0</accession>
<feature type="transmembrane region" description="Helical" evidence="1">
    <location>
        <begin position="126"/>
        <end position="142"/>
    </location>
</feature>
<dbReference type="Pfam" id="PF04235">
    <property type="entry name" value="DUF418"/>
    <property type="match status" value="1"/>
</dbReference>
<feature type="transmembrane region" description="Helical" evidence="1">
    <location>
        <begin position="102"/>
        <end position="120"/>
    </location>
</feature>
<feature type="transmembrane region" description="Helical" evidence="1">
    <location>
        <begin position="212"/>
        <end position="237"/>
    </location>
</feature>
<feature type="transmembrane region" description="Helical" evidence="1">
    <location>
        <begin position="147"/>
        <end position="170"/>
    </location>
</feature>
<dbReference type="InterPro" id="IPR052529">
    <property type="entry name" value="Bact_Transport_Assoc"/>
</dbReference>
<evidence type="ECO:0000256" key="1">
    <source>
        <dbReference type="SAM" id="Phobius"/>
    </source>
</evidence>
<organism evidence="3 4">
    <name type="scientific">Anaerobacillus arseniciselenatis</name>
    <dbReference type="NCBI Taxonomy" id="85682"/>
    <lineage>
        <taxon>Bacteria</taxon>
        <taxon>Bacillati</taxon>
        <taxon>Bacillota</taxon>
        <taxon>Bacilli</taxon>
        <taxon>Bacillales</taxon>
        <taxon>Bacillaceae</taxon>
        <taxon>Anaerobacillus</taxon>
    </lineage>
</organism>
<feature type="domain" description="DUF418" evidence="2">
    <location>
        <begin position="236"/>
        <end position="400"/>
    </location>
</feature>
<comment type="caution">
    <text evidence="3">The sequence shown here is derived from an EMBL/GenBank/DDBJ whole genome shotgun (WGS) entry which is preliminary data.</text>
</comment>
<dbReference type="PANTHER" id="PTHR30590">
    <property type="entry name" value="INNER MEMBRANE PROTEIN"/>
    <property type="match status" value="1"/>
</dbReference>
<dbReference type="PANTHER" id="PTHR30590:SF2">
    <property type="entry name" value="INNER MEMBRANE PROTEIN"/>
    <property type="match status" value="1"/>
</dbReference>
<keyword evidence="1" id="KW-0472">Membrane</keyword>
<feature type="transmembrane region" description="Helical" evidence="1">
    <location>
        <begin position="360"/>
        <end position="379"/>
    </location>
</feature>
<feature type="transmembrane region" description="Helical" evidence="1">
    <location>
        <begin position="21"/>
        <end position="43"/>
    </location>
</feature>
<reference evidence="3 4" key="1">
    <citation type="submission" date="2016-10" db="EMBL/GenBank/DDBJ databases">
        <title>Draft genome sequences of four alkaliphilic bacteria belonging to the Anaerobacillus genus.</title>
        <authorList>
            <person name="Bassil N.M."/>
            <person name="Lloyd J.R."/>
        </authorList>
    </citation>
    <scope>NUCLEOTIDE SEQUENCE [LARGE SCALE GENOMIC DNA]</scope>
    <source>
        <strain evidence="3 4">DSM 15340</strain>
    </source>
</reference>